<comment type="cofactor">
    <cofactor evidence="5">
        <name>Mg(2+)</name>
        <dbReference type="ChEBI" id="CHEBI:18420"/>
    </cofactor>
</comment>
<evidence type="ECO:0000256" key="2">
    <source>
        <dbReference type="ARBA" id="ARBA00022741"/>
    </source>
</evidence>
<protein>
    <recommendedName>
        <fullName evidence="5">5-formyltetrahydrofolate cyclo-ligase</fullName>
        <ecNumber evidence="5">6.3.3.2</ecNumber>
    </recommendedName>
</protein>
<dbReference type="SUPFAM" id="SSF100950">
    <property type="entry name" value="NagB/RpiA/CoA transferase-like"/>
    <property type="match status" value="1"/>
</dbReference>
<evidence type="ECO:0000256" key="1">
    <source>
        <dbReference type="ARBA" id="ARBA00010638"/>
    </source>
</evidence>
<dbReference type="PANTHER" id="PTHR23407:SF1">
    <property type="entry name" value="5-FORMYLTETRAHYDROFOLATE CYCLO-LIGASE"/>
    <property type="match status" value="1"/>
</dbReference>
<evidence type="ECO:0000256" key="5">
    <source>
        <dbReference type="RuleBase" id="RU361279"/>
    </source>
</evidence>
<evidence type="ECO:0000256" key="4">
    <source>
        <dbReference type="PIRSR" id="PIRSR006806-1"/>
    </source>
</evidence>
<evidence type="ECO:0000256" key="3">
    <source>
        <dbReference type="ARBA" id="ARBA00022840"/>
    </source>
</evidence>
<comment type="catalytic activity">
    <reaction evidence="5">
        <text>(6S)-5-formyl-5,6,7,8-tetrahydrofolate + ATP = (6R)-5,10-methenyltetrahydrofolate + ADP + phosphate</text>
        <dbReference type="Rhea" id="RHEA:10488"/>
        <dbReference type="ChEBI" id="CHEBI:30616"/>
        <dbReference type="ChEBI" id="CHEBI:43474"/>
        <dbReference type="ChEBI" id="CHEBI:57455"/>
        <dbReference type="ChEBI" id="CHEBI:57457"/>
        <dbReference type="ChEBI" id="CHEBI:456216"/>
        <dbReference type="EC" id="6.3.3.2"/>
    </reaction>
</comment>
<dbReference type="EMBL" id="JACHOR010000004">
    <property type="protein sequence ID" value="MBB5746914.1"/>
    <property type="molecule type" value="Genomic_DNA"/>
</dbReference>
<dbReference type="RefSeq" id="WP_183213875.1">
    <property type="nucleotide sequence ID" value="NZ_JACHOR010000004.1"/>
</dbReference>
<dbReference type="GO" id="GO:0035999">
    <property type="term" value="P:tetrahydrofolate interconversion"/>
    <property type="evidence" value="ECO:0007669"/>
    <property type="project" value="TreeGrafter"/>
</dbReference>
<accession>A0A7W9CK23</accession>
<evidence type="ECO:0000313" key="6">
    <source>
        <dbReference type="EMBL" id="MBB5746914.1"/>
    </source>
</evidence>
<dbReference type="Pfam" id="PF01812">
    <property type="entry name" value="5-FTHF_cyc-lig"/>
    <property type="match status" value="1"/>
</dbReference>
<dbReference type="Gene3D" id="3.40.50.10420">
    <property type="entry name" value="NagB/RpiA/CoA transferase-like"/>
    <property type="match status" value="1"/>
</dbReference>
<dbReference type="Proteomes" id="UP000545037">
    <property type="component" value="Unassembled WGS sequence"/>
</dbReference>
<sequence length="184" mass="19762">MTSKPQLRATMRALRKQLADALPDASQQVADFAKELPQASMVALYAAVGPELDPEPLARALQQTGRRLCLPVVTERGQALIFRCWTPGDPLETDLGGCPAPLPLADEVIPDLILTPLLAFDRNGGRLGQGGGYYDRTFAALPAVPRIGLAYSGQAVEALPMDAHDQWLDGVLTEVGYIATRKVT</sequence>
<comment type="caution">
    <text evidence="6">The sequence shown here is derived from an EMBL/GenBank/DDBJ whole genome shotgun (WGS) entry which is preliminary data.</text>
</comment>
<feature type="binding site" evidence="4">
    <location>
        <begin position="4"/>
        <end position="8"/>
    </location>
    <ligand>
        <name>ATP</name>
        <dbReference type="ChEBI" id="CHEBI:30616"/>
    </ligand>
</feature>
<keyword evidence="5" id="KW-0479">Metal-binding</keyword>
<evidence type="ECO:0000313" key="7">
    <source>
        <dbReference type="Proteomes" id="UP000545037"/>
    </source>
</evidence>
<keyword evidence="5" id="KW-0460">Magnesium</keyword>
<dbReference type="PIRSF" id="PIRSF006806">
    <property type="entry name" value="FTHF_cligase"/>
    <property type="match status" value="1"/>
</dbReference>
<dbReference type="AlphaFoldDB" id="A0A7W9CK23"/>
<feature type="binding site" evidence="4">
    <location>
        <begin position="126"/>
        <end position="134"/>
    </location>
    <ligand>
        <name>ATP</name>
        <dbReference type="ChEBI" id="CHEBI:30616"/>
    </ligand>
</feature>
<comment type="similarity">
    <text evidence="1 5">Belongs to the 5-formyltetrahydrofolate cyclo-ligase family.</text>
</comment>
<dbReference type="GO" id="GO:0046872">
    <property type="term" value="F:metal ion binding"/>
    <property type="evidence" value="ECO:0007669"/>
    <property type="project" value="UniProtKB-KW"/>
</dbReference>
<dbReference type="NCBIfam" id="TIGR02727">
    <property type="entry name" value="MTHFS_bact"/>
    <property type="match status" value="1"/>
</dbReference>
<dbReference type="InterPro" id="IPR037171">
    <property type="entry name" value="NagB/RpiA_transferase-like"/>
</dbReference>
<dbReference type="GO" id="GO:0005524">
    <property type="term" value="F:ATP binding"/>
    <property type="evidence" value="ECO:0007669"/>
    <property type="project" value="UniProtKB-KW"/>
</dbReference>
<dbReference type="GO" id="GO:0009396">
    <property type="term" value="P:folic acid-containing compound biosynthetic process"/>
    <property type="evidence" value="ECO:0007669"/>
    <property type="project" value="TreeGrafter"/>
</dbReference>
<dbReference type="InterPro" id="IPR002698">
    <property type="entry name" value="FTHF_cligase"/>
</dbReference>
<dbReference type="GO" id="GO:0030272">
    <property type="term" value="F:5-formyltetrahydrofolate cyclo-ligase activity"/>
    <property type="evidence" value="ECO:0007669"/>
    <property type="project" value="UniProtKB-EC"/>
</dbReference>
<dbReference type="InterPro" id="IPR024185">
    <property type="entry name" value="FTHF_cligase-like_sf"/>
</dbReference>
<keyword evidence="6" id="KW-0436">Ligase</keyword>
<gene>
    <name evidence="6" type="ORF">GGR13_002521</name>
</gene>
<keyword evidence="2 4" id="KW-0547">Nucleotide-binding</keyword>
<proteinExistence type="inferred from homology"/>
<feature type="binding site" evidence="4">
    <location>
        <position position="51"/>
    </location>
    <ligand>
        <name>substrate</name>
    </ligand>
</feature>
<dbReference type="PANTHER" id="PTHR23407">
    <property type="entry name" value="ATPASE INHIBITOR/5-FORMYLTETRAHYDROFOLATE CYCLO-LIGASE"/>
    <property type="match status" value="1"/>
</dbReference>
<keyword evidence="3 4" id="KW-0067">ATP-binding</keyword>
<reference evidence="6 7" key="1">
    <citation type="submission" date="2020-08" db="EMBL/GenBank/DDBJ databases">
        <title>Genomic Encyclopedia of Type Strains, Phase IV (KMG-IV): sequencing the most valuable type-strain genomes for metagenomic binning, comparative biology and taxonomic classification.</title>
        <authorList>
            <person name="Goeker M."/>
        </authorList>
    </citation>
    <scope>NUCLEOTIDE SEQUENCE [LARGE SCALE GENOMIC DNA]</scope>
    <source>
        <strain evidence="6 7">DSM 4737</strain>
    </source>
</reference>
<dbReference type="EC" id="6.3.3.2" evidence="5"/>
<name>A0A7W9CK23_9CAUL</name>
<keyword evidence="7" id="KW-1185">Reference proteome</keyword>
<organism evidence="6 7">
    <name type="scientific">Brevundimonas variabilis</name>
    <dbReference type="NCBI Taxonomy" id="74312"/>
    <lineage>
        <taxon>Bacteria</taxon>
        <taxon>Pseudomonadati</taxon>
        <taxon>Pseudomonadota</taxon>
        <taxon>Alphaproteobacteria</taxon>
        <taxon>Caulobacterales</taxon>
        <taxon>Caulobacteraceae</taxon>
        <taxon>Brevundimonas</taxon>
    </lineage>
</organism>